<dbReference type="EMBL" id="CP049838">
    <property type="protein sequence ID" value="QJT04413.1"/>
    <property type="molecule type" value="Genomic_DNA"/>
</dbReference>
<feature type="region of interest" description="Disordered" evidence="1">
    <location>
        <begin position="1"/>
        <end position="29"/>
    </location>
</feature>
<sequence>MADEEYEGNEEPREDPSGEDAPQPEPDAPRAVFRMELVDSLPGDRAVVGVEQEGEFMWLASKKHVTQQAVEEFTDQLTRIVSEGWWVQNWPGARG</sequence>
<evidence type="ECO:0000313" key="3">
    <source>
        <dbReference type="Proteomes" id="UP000502665"/>
    </source>
</evidence>
<gene>
    <name evidence="2" type="ORF">G9272_32365</name>
</gene>
<reference evidence="2" key="1">
    <citation type="submission" date="2020-03" db="EMBL/GenBank/DDBJ databases">
        <title>Molecular networking-based the target discovery of potent antiproliferative macrolactams: 5/6/7/16 polycyclic ansamycins and glycosylated trienomycin from Streptomyces cacaoi subsp. asoensis.</title>
        <authorList>
            <person name="Liu L.-L."/>
        </authorList>
    </citation>
    <scope>NUCLEOTIDE SEQUENCE [LARGE SCALE GENOMIC DNA]</scope>
    <source>
        <strain evidence="2">H2S5</strain>
    </source>
</reference>
<dbReference type="RefSeq" id="WP_171399755.1">
    <property type="nucleotide sequence ID" value="NZ_CP049838.1"/>
</dbReference>
<evidence type="ECO:0000256" key="1">
    <source>
        <dbReference type="SAM" id="MobiDB-lite"/>
    </source>
</evidence>
<accession>A0A6M4X8E9</accession>
<dbReference type="Proteomes" id="UP000502665">
    <property type="component" value="Chromosome"/>
</dbReference>
<proteinExistence type="predicted"/>
<organism evidence="2 3">
    <name type="scientific">Streptomyces asoensis</name>
    <dbReference type="NCBI Taxonomy" id="249586"/>
    <lineage>
        <taxon>Bacteria</taxon>
        <taxon>Bacillati</taxon>
        <taxon>Actinomycetota</taxon>
        <taxon>Actinomycetes</taxon>
        <taxon>Kitasatosporales</taxon>
        <taxon>Streptomycetaceae</taxon>
        <taxon>Streptomyces</taxon>
    </lineage>
</organism>
<keyword evidence="3" id="KW-1185">Reference proteome</keyword>
<protein>
    <submittedName>
        <fullName evidence="2">Uncharacterized protein</fullName>
    </submittedName>
</protein>
<evidence type="ECO:0000313" key="2">
    <source>
        <dbReference type="EMBL" id="QJT04413.1"/>
    </source>
</evidence>
<name>A0A6M4X8E9_9ACTN</name>
<dbReference type="AlphaFoldDB" id="A0A6M4X8E9"/>